<gene>
    <name evidence="4" type="ORF">SAMN05216375_10131</name>
    <name evidence="3" type="ORF">TR210_236</name>
</gene>
<dbReference type="GO" id="GO:0046872">
    <property type="term" value="F:metal ion binding"/>
    <property type="evidence" value="ECO:0007669"/>
    <property type="project" value="InterPro"/>
</dbReference>
<evidence type="ECO:0000313" key="6">
    <source>
        <dbReference type="Proteomes" id="UP000199280"/>
    </source>
</evidence>
<dbReference type="Gene3D" id="3.30.830.10">
    <property type="entry name" value="Metalloenzyme, LuxS/M16 peptidase-like"/>
    <property type="match status" value="2"/>
</dbReference>
<reference evidence="4 6" key="2">
    <citation type="submission" date="2016-10" db="EMBL/GenBank/DDBJ databases">
        <authorList>
            <person name="Varghese N."/>
            <person name="Submissions S."/>
        </authorList>
    </citation>
    <scope>NUCLEOTIDE SEQUENCE [LARGE SCALE GENOMIC DNA]</scope>
    <source>
        <strain evidence="4 6">DSM 22150</strain>
    </source>
</reference>
<dbReference type="InterPro" id="IPR007863">
    <property type="entry name" value="Peptidase_M16_C"/>
</dbReference>
<dbReference type="Proteomes" id="UP000076878">
    <property type="component" value="Unassembled WGS sequence"/>
</dbReference>
<keyword evidence="6" id="KW-1185">Reference proteome</keyword>
<dbReference type="RefSeq" id="WP_068620716.1">
    <property type="nucleotide sequence ID" value="NZ_FJNB01000001.1"/>
</dbReference>
<evidence type="ECO:0000259" key="1">
    <source>
        <dbReference type="Pfam" id="PF00675"/>
    </source>
</evidence>
<sequence length="433" mass="49609">MNKVHYETLNETVYTEILENGLQVVLIPKNKYSKTYGIFTTNFGSIDNQFVPINDDKEIKIPDGIAHFLEHKLFEGEEHDAFEDFAKFGASANAFTSFTRTSYLFSATDHIKENTESLLDFVQDPHFTPEGTEKEKGIIAQEIRMYEDNPGWQLFYGLLRNLYPDHPLSVDIAGTVDSIQEISPELLQICYDTFYHPSNMNLLMIGNFVPDEMMDIIKRNQAGKTFLPVKPIKRTLPPIPVQDIIPYKETEMDVQRPKVMLGVKGLETEVTGNQAEKYKICGSLLLEMLFGRSSTHFIELYDSGLIDDSFGYSFNLDRSFNFMAIESDTEEPRSLEEKLKRILLDWETDDNLTEEKFVLLKKSMIGEQLQAFNSLEYIANHYSALLFSGAELFEVVGLIEETSLEDIRKFAEGYLKAQSMSTYVILQKGAKRQ</sequence>
<dbReference type="STRING" id="640938.TR210_236"/>
<dbReference type="EMBL" id="FNYT01000001">
    <property type="protein sequence ID" value="SEI49612.1"/>
    <property type="molecule type" value="Genomic_DNA"/>
</dbReference>
<dbReference type="Proteomes" id="UP000199280">
    <property type="component" value="Unassembled WGS sequence"/>
</dbReference>
<dbReference type="InterPro" id="IPR050361">
    <property type="entry name" value="MPP/UQCRC_Complex"/>
</dbReference>
<evidence type="ECO:0000313" key="4">
    <source>
        <dbReference type="EMBL" id="SEI49612.1"/>
    </source>
</evidence>
<evidence type="ECO:0000313" key="5">
    <source>
        <dbReference type="Proteomes" id="UP000076878"/>
    </source>
</evidence>
<organism evidence="3 5">
    <name type="scientific">Trichococcus ilyis</name>
    <dbReference type="NCBI Taxonomy" id="640938"/>
    <lineage>
        <taxon>Bacteria</taxon>
        <taxon>Bacillati</taxon>
        <taxon>Bacillota</taxon>
        <taxon>Bacilli</taxon>
        <taxon>Lactobacillales</taxon>
        <taxon>Carnobacteriaceae</taxon>
        <taxon>Trichococcus</taxon>
    </lineage>
</organism>
<dbReference type="Pfam" id="PF05193">
    <property type="entry name" value="Peptidase_M16_C"/>
    <property type="match status" value="1"/>
</dbReference>
<name>A0A143Y8U1_9LACT</name>
<dbReference type="OrthoDB" id="9811314at2"/>
<reference evidence="3 5" key="1">
    <citation type="submission" date="2016-02" db="EMBL/GenBank/DDBJ databases">
        <authorList>
            <person name="Wen L."/>
            <person name="He K."/>
            <person name="Yang H."/>
        </authorList>
    </citation>
    <scope>NUCLEOTIDE SEQUENCE [LARGE SCALE GENOMIC DNA]</scope>
    <source>
        <strain evidence="3">Trichococcus_R210</strain>
    </source>
</reference>
<dbReference type="PANTHER" id="PTHR11851:SF134">
    <property type="entry name" value="ZINC-DEPENDENT PROTEASE"/>
    <property type="match status" value="1"/>
</dbReference>
<dbReference type="EMBL" id="FJNB01000001">
    <property type="protein sequence ID" value="CZQ82647.1"/>
    <property type="molecule type" value="Genomic_DNA"/>
</dbReference>
<proteinExistence type="predicted"/>
<evidence type="ECO:0000259" key="2">
    <source>
        <dbReference type="Pfam" id="PF05193"/>
    </source>
</evidence>
<dbReference type="Pfam" id="PF00675">
    <property type="entry name" value="Peptidase_M16"/>
    <property type="match status" value="1"/>
</dbReference>
<evidence type="ECO:0000313" key="3">
    <source>
        <dbReference type="EMBL" id="CZQ82647.1"/>
    </source>
</evidence>
<dbReference type="SUPFAM" id="SSF63411">
    <property type="entry name" value="LuxS/MPP-like metallohydrolase"/>
    <property type="match status" value="2"/>
</dbReference>
<dbReference type="AlphaFoldDB" id="A0A143Y8U1"/>
<dbReference type="PANTHER" id="PTHR11851">
    <property type="entry name" value="METALLOPROTEASE"/>
    <property type="match status" value="1"/>
</dbReference>
<dbReference type="InterPro" id="IPR011765">
    <property type="entry name" value="Pept_M16_N"/>
</dbReference>
<protein>
    <submittedName>
        <fullName evidence="4">Predicted Zn-dependent peptidase</fullName>
    </submittedName>
</protein>
<feature type="domain" description="Peptidase M16 C-terminal" evidence="2">
    <location>
        <begin position="182"/>
        <end position="362"/>
    </location>
</feature>
<accession>A0A143Y8U1</accession>
<dbReference type="InterPro" id="IPR011249">
    <property type="entry name" value="Metalloenz_LuxS/M16"/>
</dbReference>
<dbReference type="NCBIfam" id="NF047421">
    <property type="entry name" value="YfmH_fam"/>
    <property type="match status" value="1"/>
</dbReference>
<feature type="domain" description="Peptidase M16 N-terminal" evidence="1">
    <location>
        <begin position="63"/>
        <end position="175"/>
    </location>
</feature>